<evidence type="ECO:0000313" key="1">
    <source>
        <dbReference type="EMBL" id="SFN65800.1"/>
    </source>
</evidence>
<dbReference type="PROSITE" id="PS51257">
    <property type="entry name" value="PROKAR_LIPOPROTEIN"/>
    <property type="match status" value="1"/>
</dbReference>
<name>A0A1I5ATR7_CHROL</name>
<dbReference type="EMBL" id="FOVD01000006">
    <property type="protein sequence ID" value="SFN65800.1"/>
    <property type="molecule type" value="Genomic_DNA"/>
</dbReference>
<reference evidence="2" key="1">
    <citation type="submission" date="2016-10" db="EMBL/GenBank/DDBJ databases">
        <authorList>
            <person name="Varghese N."/>
            <person name="Submissions S."/>
        </authorList>
    </citation>
    <scope>NUCLEOTIDE SEQUENCE [LARGE SCALE GENOMIC DNA]</scope>
    <source>
        <strain evidence="2">DSM 25575</strain>
    </source>
</reference>
<evidence type="ECO:0000313" key="2">
    <source>
        <dbReference type="Proteomes" id="UP000198769"/>
    </source>
</evidence>
<organism evidence="1 2">
    <name type="scientific">Chryseobacterium oleae</name>
    <dbReference type="NCBI Taxonomy" id="491207"/>
    <lineage>
        <taxon>Bacteria</taxon>
        <taxon>Pseudomonadati</taxon>
        <taxon>Bacteroidota</taxon>
        <taxon>Flavobacteriia</taxon>
        <taxon>Flavobacteriales</taxon>
        <taxon>Weeksellaceae</taxon>
        <taxon>Chryseobacterium group</taxon>
        <taxon>Chryseobacterium</taxon>
    </lineage>
</organism>
<dbReference type="RefSeq" id="WP_139222067.1">
    <property type="nucleotide sequence ID" value="NZ_FOVD01000006.1"/>
</dbReference>
<gene>
    <name evidence="1" type="ORF">SAMN05421594_3693</name>
</gene>
<proteinExistence type="predicted"/>
<accession>A0A1I5ATR7</accession>
<sequence length="106" mass="11952">MKKIKLCLLSVGILAFTACKKEKEDEVSSVDKTGSIETELSVEHIDNADVLITKHRIWKDKQLFREIIKKDTIPSLGDTLVGGEDSDGNDHIAKTKKDYEFFITVQ</sequence>
<dbReference type="Proteomes" id="UP000198769">
    <property type="component" value="Unassembled WGS sequence"/>
</dbReference>
<protein>
    <submittedName>
        <fullName evidence="1">Uncharacterized protein</fullName>
    </submittedName>
</protein>
<dbReference type="OrthoDB" id="1263472at2"/>
<dbReference type="AlphaFoldDB" id="A0A1I5ATR7"/>
<keyword evidence="2" id="KW-1185">Reference proteome</keyword>